<accession>A0A2U2AIZ2</accession>
<dbReference type="InterPro" id="IPR005829">
    <property type="entry name" value="Sugar_transporter_CS"/>
</dbReference>
<feature type="transmembrane region" description="Helical" evidence="5">
    <location>
        <begin position="289"/>
        <end position="308"/>
    </location>
</feature>
<keyword evidence="4 5" id="KW-0472">Membrane</keyword>
<dbReference type="EMBL" id="QEWR01000004">
    <property type="protein sequence ID" value="PWD82629.1"/>
    <property type="molecule type" value="Genomic_DNA"/>
</dbReference>
<dbReference type="CDD" id="cd17371">
    <property type="entry name" value="MFS_MucK"/>
    <property type="match status" value="1"/>
</dbReference>
<dbReference type="Gene3D" id="1.20.1250.20">
    <property type="entry name" value="MFS general substrate transporter like domains"/>
    <property type="match status" value="1"/>
</dbReference>
<evidence type="ECO:0000313" key="8">
    <source>
        <dbReference type="Proteomes" id="UP000244948"/>
    </source>
</evidence>
<feature type="transmembrane region" description="Helical" evidence="5">
    <location>
        <begin position="261"/>
        <end position="282"/>
    </location>
</feature>
<proteinExistence type="predicted"/>
<dbReference type="PROSITE" id="PS00216">
    <property type="entry name" value="SUGAR_TRANSPORT_1"/>
    <property type="match status" value="1"/>
</dbReference>
<evidence type="ECO:0000256" key="5">
    <source>
        <dbReference type="SAM" id="Phobius"/>
    </source>
</evidence>
<feature type="transmembrane region" description="Helical" evidence="5">
    <location>
        <begin position="314"/>
        <end position="335"/>
    </location>
</feature>
<dbReference type="InterPro" id="IPR036259">
    <property type="entry name" value="MFS_trans_sf"/>
</dbReference>
<feature type="transmembrane region" description="Helical" evidence="5">
    <location>
        <begin position="7"/>
        <end position="30"/>
    </location>
</feature>
<feature type="transmembrane region" description="Helical" evidence="5">
    <location>
        <begin position="135"/>
        <end position="159"/>
    </location>
</feature>
<dbReference type="GO" id="GO:0046943">
    <property type="term" value="F:carboxylic acid transmembrane transporter activity"/>
    <property type="evidence" value="ECO:0007669"/>
    <property type="project" value="TreeGrafter"/>
</dbReference>
<feature type="transmembrane region" description="Helical" evidence="5">
    <location>
        <begin position="165"/>
        <end position="184"/>
    </location>
</feature>
<dbReference type="Pfam" id="PF07690">
    <property type="entry name" value="MFS_1"/>
    <property type="match status" value="1"/>
</dbReference>
<dbReference type="PROSITE" id="PS50850">
    <property type="entry name" value="MFS"/>
    <property type="match status" value="1"/>
</dbReference>
<dbReference type="RefSeq" id="WP_109236581.1">
    <property type="nucleotide sequence ID" value="NZ_BMXZ01000003.1"/>
</dbReference>
<gene>
    <name evidence="7" type="ORF">DC082_08355</name>
</gene>
<protein>
    <submittedName>
        <fullName evidence="7">MFS transporter</fullName>
    </submittedName>
</protein>
<feature type="domain" description="Major facilitator superfamily (MFS) profile" evidence="6">
    <location>
        <begin position="11"/>
        <end position="402"/>
    </location>
</feature>
<feature type="transmembrane region" description="Helical" evidence="5">
    <location>
        <begin position="78"/>
        <end position="96"/>
    </location>
</feature>
<comment type="subcellular location">
    <subcellularLocation>
        <location evidence="1">Membrane</location>
        <topology evidence="1">Multi-pass membrane protein</topology>
    </subcellularLocation>
</comment>
<dbReference type="GO" id="GO:0005886">
    <property type="term" value="C:plasma membrane"/>
    <property type="evidence" value="ECO:0007669"/>
    <property type="project" value="TreeGrafter"/>
</dbReference>
<feature type="transmembrane region" description="Helical" evidence="5">
    <location>
        <begin position="102"/>
        <end position="123"/>
    </location>
</feature>
<dbReference type="InterPro" id="IPR011701">
    <property type="entry name" value="MFS"/>
</dbReference>
<dbReference type="PANTHER" id="PTHR23508">
    <property type="entry name" value="CARBOXYLIC ACID TRANSPORTER PROTEIN HOMOLOG"/>
    <property type="match status" value="1"/>
</dbReference>
<evidence type="ECO:0000259" key="6">
    <source>
        <dbReference type="PROSITE" id="PS50850"/>
    </source>
</evidence>
<feature type="transmembrane region" description="Helical" evidence="5">
    <location>
        <begin position="223"/>
        <end position="241"/>
    </location>
</feature>
<name>A0A2U2AIZ2_9GAMM</name>
<feature type="transmembrane region" description="Helical" evidence="5">
    <location>
        <begin position="347"/>
        <end position="370"/>
    </location>
</feature>
<organism evidence="7 8">
    <name type="scientific">Ignatzschineria indica</name>
    <dbReference type="NCBI Taxonomy" id="472583"/>
    <lineage>
        <taxon>Bacteria</taxon>
        <taxon>Pseudomonadati</taxon>
        <taxon>Pseudomonadota</taxon>
        <taxon>Gammaproteobacteria</taxon>
        <taxon>Cardiobacteriales</taxon>
        <taxon>Ignatzschineriaceae</taxon>
        <taxon>Ignatzschineria</taxon>
    </lineage>
</organism>
<keyword evidence="8" id="KW-1185">Reference proteome</keyword>
<keyword evidence="3 5" id="KW-1133">Transmembrane helix</keyword>
<keyword evidence="2 5" id="KW-0812">Transmembrane</keyword>
<sequence>MIKHNNIWILVFIFCFTALLVDGADLLFLSFSLSSLEVEWGLSEFQKGMLGSYTLIGMALGGIVGGYTADKIGRVKTVVISILIFSVGTAILGATQSYVQFAFMRFFSSLGLGALYVACNTLMAEYVPTKYRTTVLGTLQAGWSVGYVVSSLLAGWIIPSYGWRWLFYIAIIPSVLAIGMQLLIPEPQAWIESKKKQKENSQNKVKKESAFKLIFSEKNTRKIFILWALTAGFLQFGYYGVNNWMPNYLQKEMGMQFKSMTFFLVGSYTAMILGKIIAGIAADFFGRRATYAFGAIGTAIFLPLIVLFHTPDNILYLLIAFGFLYGIPYGVNATYMTESFETKIRGTAVGGAYNVGRAGAALAPATIGFIATHYSIGAGFMVMGGAYFLCGLIPALFIKERMFDPQKN</sequence>
<evidence type="ECO:0000256" key="1">
    <source>
        <dbReference type="ARBA" id="ARBA00004141"/>
    </source>
</evidence>
<reference evidence="7 8" key="1">
    <citation type="journal article" date="2018" name="Genome Announc.">
        <title>Ignatzschineria cameli sp. nov., isolated from necrotic foot tissue of dromedaries (Camelus dromedarius) and associated maggots (Wohlfahrtia species) in Dubai.</title>
        <authorList>
            <person name="Tsang C.C."/>
            <person name="Tang J.Y."/>
            <person name="Fong J.Y."/>
            <person name="Kinne J."/>
            <person name="Lee H.H."/>
            <person name="Joseph M."/>
            <person name="Jose S."/>
            <person name="Schuster R.K."/>
            <person name="Tang Y."/>
            <person name="Sivakumar S."/>
            <person name="Chen J.H."/>
            <person name="Teng J.L."/>
            <person name="Lau S.K."/>
            <person name="Wernery U."/>
            <person name="Woo P.C."/>
        </authorList>
    </citation>
    <scope>NUCLEOTIDE SEQUENCE [LARGE SCALE GENOMIC DNA]</scope>
    <source>
        <strain evidence="7 8">KCTC 22643</strain>
    </source>
</reference>
<evidence type="ECO:0000313" key="7">
    <source>
        <dbReference type="EMBL" id="PWD82629.1"/>
    </source>
</evidence>
<dbReference type="SUPFAM" id="SSF103473">
    <property type="entry name" value="MFS general substrate transporter"/>
    <property type="match status" value="1"/>
</dbReference>
<evidence type="ECO:0000256" key="2">
    <source>
        <dbReference type="ARBA" id="ARBA00022692"/>
    </source>
</evidence>
<feature type="transmembrane region" description="Helical" evidence="5">
    <location>
        <begin position="376"/>
        <end position="398"/>
    </location>
</feature>
<evidence type="ECO:0000256" key="4">
    <source>
        <dbReference type="ARBA" id="ARBA00023136"/>
    </source>
</evidence>
<dbReference type="PANTHER" id="PTHR23508:SF10">
    <property type="entry name" value="CARBOXYLIC ACID TRANSPORTER PROTEIN HOMOLOG"/>
    <property type="match status" value="1"/>
</dbReference>
<dbReference type="InterPro" id="IPR020846">
    <property type="entry name" value="MFS_dom"/>
</dbReference>
<feature type="transmembrane region" description="Helical" evidence="5">
    <location>
        <begin position="50"/>
        <end position="69"/>
    </location>
</feature>
<comment type="caution">
    <text evidence="7">The sequence shown here is derived from an EMBL/GenBank/DDBJ whole genome shotgun (WGS) entry which is preliminary data.</text>
</comment>
<dbReference type="Proteomes" id="UP000244948">
    <property type="component" value="Unassembled WGS sequence"/>
</dbReference>
<evidence type="ECO:0000256" key="3">
    <source>
        <dbReference type="ARBA" id="ARBA00022989"/>
    </source>
</evidence>
<dbReference type="AlphaFoldDB" id="A0A2U2AIZ2"/>